<keyword evidence="4" id="KW-1185">Reference proteome</keyword>
<keyword evidence="2" id="KW-0472">Membrane</keyword>
<name>A0ABZ0I3H2_9GAMM</name>
<accession>A0ABZ0I3H2</accession>
<feature type="transmembrane region" description="Helical" evidence="2">
    <location>
        <begin position="150"/>
        <end position="167"/>
    </location>
</feature>
<keyword evidence="2" id="KW-1133">Transmembrane helix</keyword>
<feature type="region of interest" description="Disordered" evidence="1">
    <location>
        <begin position="170"/>
        <end position="197"/>
    </location>
</feature>
<evidence type="ECO:0000313" key="4">
    <source>
        <dbReference type="Proteomes" id="UP001626537"/>
    </source>
</evidence>
<evidence type="ECO:0008006" key="5">
    <source>
        <dbReference type="Google" id="ProtNLM"/>
    </source>
</evidence>
<feature type="transmembrane region" description="Helical" evidence="2">
    <location>
        <begin position="101"/>
        <end position="121"/>
    </location>
</feature>
<dbReference type="Proteomes" id="UP001626537">
    <property type="component" value="Chromosome"/>
</dbReference>
<gene>
    <name evidence="3" type="ORF">R0135_00615</name>
</gene>
<dbReference type="RefSeq" id="WP_407348329.1">
    <property type="nucleotide sequence ID" value="NZ_CP136864.1"/>
</dbReference>
<protein>
    <recommendedName>
        <fullName evidence="5">Zinc ribbon domain-containing protein</fullName>
    </recommendedName>
</protein>
<reference evidence="3 4" key="1">
    <citation type="submission" date="2023-10" db="EMBL/GenBank/DDBJ databases">
        <title>Two novel species belonging to the OM43/NOR5 clade.</title>
        <authorList>
            <person name="Park M."/>
        </authorList>
    </citation>
    <scope>NUCLEOTIDE SEQUENCE [LARGE SCALE GENOMIC DNA]</scope>
    <source>
        <strain evidence="3 4">IMCC43200</strain>
    </source>
</reference>
<evidence type="ECO:0000256" key="2">
    <source>
        <dbReference type="SAM" id="Phobius"/>
    </source>
</evidence>
<proteinExistence type="predicted"/>
<sequence>MKVYKCDTCGKKLIAKIKVCPKCGGVSSAKKFSSFNIAEDQRVDTKIVEPAVRYLQSDIAATTTGDQTGNLGIDGIEWGVENRAVAPGQKTTQKAPLWQRILFWSSPVWIAISIPFVLWFYNEYIQAPKTTLDRYRESIGANGWTFSDTMYTAIALGVVLGLLNAYAESKKENEQKQEEERRHRELLEAMEKRSDSE</sequence>
<dbReference type="EMBL" id="CP136864">
    <property type="protein sequence ID" value="WOJ93685.1"/>
    <property type="molecule type" value="Genomic_DNA"/>
</dbReference>
<keyword evidence="2" id="KW-0812">Transmembrane</keyword>
<evidence type="ECO:0000313" key="3">
    <source>
        <dbReference type="EMBL" id="WOJ93685.1"/>
    </source>
</evidence>
<evidence type="ECO:0000256" key="1">
    <source>
        <dbReference type="SAM" id="MobiDB-lite"/>
    </source>
</evidence>
<organism evidence="3 4">
    <name type="scientific">Congregibacter variabilis</name>
    <dbReference type="NCBI Taxonomy" id="3081200"/>
    <lineage>
        <taxon>Bacteria</taxon>
        <taxon>Pseudomonadati</taxon>
        <taxon>Pseudomonadota</taxon>
        <taxon>Gammaproteobacteria</taxon>
        <taxon>Cellvibrionales</taxon>
        <taxon>Halieaceae</taxon>
        <taxon>Congregibacter</taxon>
    </lineage>
</organism>